<dbReference type="SUPFAM" id="SSF69279">
    <property type="entry name" value="Phage tail proteins"/>
    <property type="match status" value="2"/>
</dbReference>
<dbReference type="InterPro" id="IPR049354">
    <property type="entry name" value="GpP-like_N"/>
</dbReference>
<sequence length="450" mass="49457">MALRDGQSELDTAVLRVEGLSFEVKTWDKCTIREDFISPTAAFDFTLSTNDPTLYNQIFVAGAKIEIAINDRLQSTGYIERVRKSHSRASGTTYQISGRDILGPVVSASIDPKIKITSNQTVADFLYAILGQFGIDTIYVGDDKNYNIVTGYPKGRGKAQTQTFTVKEATSRVVSSDGKSAEVQFKTATVTQVISRNRPDLKNLPLDQLKPRIGEGAYQLIDRLLSRLGLRMWAAADGSGVIVDAPDFTTPAIHKVIRQFDGAANNVLDGESNINVEIQPSCIVAVGHSSGADLAKTKLKCIAVNELVAVNTAGQPVKSAANIIARYPGVTVLPIRQELVPKEDRIVSVFTQKPMFIKDDESKTIDQLAAFARRQLAMKQKEYLVATYTVMGHTYAGYPWAVNTLVDVDDDYLGIHEPLWCVERTFIKSRSEGTLTQLKLIKPHTLQLGV</sequence>
<proteinExistence type="predicted"/>
<evidence type="ECO:0000313" key="3">
    <source>
        <dbReference type="Proteomes" id="UP000440224"/>
    </source>
</evidence>
<dbReference type="RefSeq" id="WP_153824980.1">
    <property type="nucleotide sequence ID" value="NZ_WJIE01000027.1"/>
</dbReference>
<feature type="domain" description="Baseplate hub protein gp44-like N-terminal" evidence="1">
    <location>
        <begin position="14"/>
        <end position="100"/>
    </location>
</feature>
<organism evidence="2 3">
    <name type="scientific">Polyangium spumosum</name>
    <dbReference type="NCBI Taxonomy" id="889282"/>
    <lineage>
        <taxon>Bacteria</taxon>
        <taxon>Pseudomonadati</taxon>
        <taxon>Myxococcota</taxon>
        <taxon>Polyangia</taxon>
        <taxon>Polyangiales</taxon>
        <taxon>Polyangiaceae</taxon>
        <taxon>Polyangium</taxon>
    </lineage>
</organism>
<dbReference type="Proteomes" id="UP000440224">
    <property type="component" value="Unassembled WGS sequence"/>
</dbReference>
<dbReference type="EMBL" id="WJIE01000027">
    <property type="protein sequence ID" value="MRG98206.1"/>
    <property type="molecule type" value="Genomic_DNA"/>
</dbReference>
<evidence type="ECO:0000259" key="1">
    <source>
        <dbReference type="Pfam" id="PF21683"/>
    </source>
</evidence>
<comment type="caution">
    <text evidence="2">The sequence shown here is derived from an EMBL/GenBank/DDBJ whole genome shotgun (WGS) entry which is preliminary data.</text>
</comment>
<gene>
    <name evidence="2" type="ORF">GF068_40795</name>
</gene>
<evidence type="ECO:0000313" key="2">
    <source>
        <dbReference type="EMBL" id="MRG98206.1"/>
    </source>
</evidence>
<keyword evidence="3" id="KW-1185">Reference proteome</keyword>
<reference evidence="2 3" key="1">
    <citation type="submission" date="2019-10" db="EMBL/GenBank/DDBJ databases">
        <title>A soil myxobacterium in the family Polyangiaceae.</title>
        <authorList>
            <person name="Li Y."/>
            <person name="Wang J."/>
        </authorList>
    </citation>
    <scope>NUCLEOTIDE SEQUENCE [LARGE SCALE GENOMIC DNA]</scope>
    <source>
        <strain evidence="2 3">DSM 14734</strain>
    </source>
</reference>
<protein>
    <recommendedName>
        <fullName evidence="1">Baseplate hub protein gp44-like N-terminal domain-containing protein</fullName>
    </recommendedName>
</protein>
<dbReference type="Pfam" id="PF21683">
    <property type="entry name" value="GpP-like_1st"/>
    <property type="match status" value="1"/>
</dbReference>
<name>A0A6N7Q4N2_9BACT</name>
<dbReference type="OrthoDB" id="9016931at2"/>
<dbReference type="Gene3D" id="2.30.300.10">
    <property type="entry name" value="Baseplate protein-like domain - beta roll fold"/>
    <property type="match status" value="2"/>
</dbReference>
<dbReference type="AlphaFoldDB" id="A0A6N7Q4N2"/>
<accession>A0A6N7Q4N2</accession>